<evidence type="ECO:0000256" key="1">
    <source>
        <dbReference type="SAM" id="MobiDB-lite"/>
    </source>
</evidence>
<feature type="region of interest" description="Disordered" evidence="1">
    <location>
        <begin position="193"/>
        <end position="251"/>
    </location>
</feature>
<proteinExistence type="predicted"/>
<comment type="caution">
    <text evidence="2">The sequence shown here is derived from an EMBL/GenBank/DDBJ whole genome shotgun (WGS) entry which is preliminary data.</text>
</comment>
<gene>
    <name evidence="2" type="ORF">Tci_484875</name>
</gene>
<reference evidence="2" key="1">
    <citation type="journal article" date="2019" name="Sci. Rep.">
        <title>Draft genome of Tanacetum cinerariifolium, the natural source of mosquito coil.</title>
        <authorList>
            <person name="Yamashiro T."/>
            <person name="Shiraishi A."/>
            <person name="Satake H."/>
            <person name="Nakayama K."/>
        </authorList>
    </citation>
    <scope>NUCLEOTIDE SEQUENCE</scope>
</reference>
<dbReference type="EMBL" id="BKCJ010243824">
    <property type="protein sequence ID" value="GEZ12902.1"/>
    <property type="molecule type" value="Genomic_DNA"/>
</dbReference>
<name>A0A699I3V6_TANCI</name>
<protein>
    <submittedName>
        <fullName evidence="2">Uncharacterized protein</fullName>
    </submittedName>
</protein>
<dbReference type="AlphaFoldDB" id="A0A699I3V6"/>
<accession>A0A699I3V6</accession>
<organism evidence="2">
    <name type="scientific">Tanacetum cinerariifolium</name>
    <name type="common">Dalmatian daisy</name>
    <name type="synonym">Chrysanthemum cinerariifolium</name>
    <dbReference type="NCBI Taxonomy" id="118510"/>
    <lineage>
        <taxon>Eukaryota</taxon>
        <taxon>Viridiplantae</taxon>
        <taxon>Streptophyta</taxon>
        <taxon>Embryophyta</taxon>
        <taxon>Tracheophyta</taxon>
        <taxon>Spermatophyta</taxon>
        <taxon>Magnoliopsida</taxon>
        <taxon>eudicotyledons</taxon>
        <taxon>Gunneridae</taxon>
        <taxon>Pentapetalae</taxon>
        <taxon>asterids</taxon>
        <taxon>campanulids</taxon>
        <taxon>Asterales</taxon>
        <taxon>Asteraceae</taxon>
        <taxon>Asteroideae</taxon>
        <taxon>Anthemideae</taxon>
        <taxon>Anthemidinae</taxon>
        <taxon>Tanacetum</taxon>
    </lineage>
</organism>
<feature type="compositionally biased region" description="Basic and acidic residues" evidence="1">
    <location>
        <begin position="193"/>
        <end position="233"/>
    </location>
</feature>
<evidence type="ECO:0000313" key="2">
    <source>
        <dbReference type="EMBL" id="GEZ12902.1"/>
    </source>
</evidence>
<sequence length="251" mass="28316">MVGGNCGNQFRQYAGQNAGNRIGYNAGQIIGNRNGLIVVPRIANQNANQNRNGNVVVARAENNGDIDEIKEFNANYILMANFYQASTSGTQTDKALVYDSDGPAENTEILKPIIEPHLVQQNTSNVIIAEPSVEHNGGTVEQHHAIVKETHAYFESLYNNLVTEVEKVNTVNHKMRETNADLTILFVKENQENDKIRSKPDKNEKRSEAGKSQKQLQSREKEKLKKMQVERPEMQNPTSFINERQRDRLLL</sequence>